<gene>
    <name evidence="5" type="ORF">ASR47_103327</name>
</gene>
<dbReference type="Pfam" id="PF12833">
    <property type="entry name" value="HTH_18"/>
    <property type="match status" value="1"/>
</dbReference>
<dbReference type="InterPro" id="IPR018060">
    <property type="entry name" value="HTH_AraC"/>
</dbReference>
<dbReference type="SMART" id="SM00342">
    <property type="entry name" value="HTH_ARAC"/>
    <property type="match status" value="1"/>
</dbReference>
<evidence type="ECO:0000256" key="2">
    <source>
        <dbReference type="ARBA" id="ARBA00023125"/>
    </source>
</evidence>
<proteinExistence type="predicted"/>
<dbReference type="Gene3D" id="1.10.10.60">
    <property type="entry name" value="Homeodomain-like"/>
    <property type="match status" value="2"/>
</dbReference>
<keyword evidence="6" id="KW-1185">Reference proteome</keyword>
<accession>A0A1A7C6J6</accession>
<dbReference type="RefSeq" id="WP_065305933.1">
    <property type="nucleotide sequence ID" value="NZ_LOCQ01000030.1"/>
</dbReference>
<evidence type="ECO:0000259" key="4">
    <source>
        <dbReference type="PROSITE" id="PS01124"/>
    </source>
</evidence>
<evidence type="ECO:0000256" key="3">
    <source>
        <dbReference type="ARBA" id="ARBA00023163"/>
    </source>
</evidence>
<sequence length="295" mass="31955">MPTSPLATAIDAYTRGRHSADGFYATELAPLRLMRVAGQTLPQYALYTPTLCLTVQGAKQAMLGDALFNYGAMEFLIVSVDLPILGRITQASGEVPFLALILSLDIKLLQEVVAQLDADTSASAAGHASHGVFVGQLEAPAADCLLRLMQLLDDPRGLAMLAPSIVRELYYWLLSSKQGDALRQLAAPDSHTLRIAEAINLMQAEFAAPIGIERLASRAGMSASSFHAHFKSITSVTPLQYQKQLRLLQARRLLVTRAANVSQAAYQVGYESASQFSREYARMFGTPPSRETVAD</sequence>
<dbReference type="InterPro" id="IPR009594">
    <property type="entry name" value="Tscrpt_reg_HTH_AraC_N"/>
</dbReference>
<keyword evidence="3" id="KW-0804">Transcription</keyword>
<protein>
    <submittedName>
        <fullName evidence="5">AraC-type DNA-binding protein</fullName>
    </submittedName>
</protein>
<evidence type="ECO:0000313" key="5">
    <source>
        <dbReference type="EMBL" id="OBV41526.1"/>
    </source>
</evidence>
<dbReference type="STRING" id="1747903.ASR47_103327"/>
<dbReference type="PROSITE" id="PS00041">
    <property type="entry name" value="HTH_ARAC_FAMILY_1"/>
    <property type="match status" value="1"/>
</dbReference>
<dbReference type="PANTHER" id="PTHR43436:SF1">
    <property type="entry name" value="TRANSCRIPTIONAL REGULATORY PROTEIN"/>
    <property type="match status" value="1"/>
</dbReference>
<dbReference type="GO" id="GO:0043565">
    <property type="term" value="F:sequence-specific DNA binding"/>
    <property type="evidence" value="ECO:0007669"/>
    <property type="project" value="InterPro"/>
</dbReference>
<dbReference type="EMBL" id="LOCQ01000030">
    <property type="protein sequence ID" value="OBV41526.1"/>
    <property type="molecule type" value="Genomic_DNA"/>
</dbReference>
<reference evidence="5 6" key="1">
    <citation type="submission" date="2016-04" db="EMBL/GenBank/DDBJ databases">
        <title>Draft genome sequence of Janthinobacterium psychrotolerans sp. nov., isolated from freshwater sediments in Denmark.</title>
        <authorList>
            <person name="Gong X."/>
            <person name="Skrivergaard S."/>
            <person name="Korsgaard B.S."/>
            <person name="Schreiber L."/>
            <person name="Marshall I.P."/>
            <person name="Finster K."/>
            <person name="Schramm A."/>
        </authorList>
    </citation>
    <scope>NUCLEOTIDE SEQUENCE [LARGE SCALE GENOMIC DNA]</scope>
    <source>
        <strain evidence="5 6">S3-2</strain>
    </source>
</reference>
<evidence type="ECO:0000256" key="1">
    <source>
        <dbReference type="ARBA" id="ARBA00023015"/>
    </source>
</evidence>
<dbReference type="OrthoDB" id="34150at2"/>
<dbReference type="SUPFAM" id="SSF46689">
    <property type="entry name" value="Homeodomain-like"/>
    <property type="match status" value="2"/>
</dbReference>
<feature type="domain" description="HTH araC/xylS-type" evidence="4">
    <location>
        <begin position="196"/>
        <end position="294"/>
    </location>
</feature>
<dbReference type="InterPro" id="IPR018062">
    <property type="entry name" value="HTH_AraC-typ_CS"/>
</dbReference>
<dbReference type="PANTHER" id="PTHR43436">
    <property type="entry name" value="ARAC-FAMILY TRANSCRIPTIONAL REGULATOR"/>
    <property type="match status" value="1"/>
</dbReference>
<dbReference type="PROSITE" id="PS01124">
    <property type="entry name" value="HTH_ARAC_FAMILY_2"/>
    <property type="match status" value="1"/>
</dbReference>
<dbReference type="Proteomes" id="UP000092713">
    <property type="component" value="Unassembled WGS sequence"/>
</dbReference>
<dbReference type="AlphaFoldDB" id="A0A1A7C6J6"/>
<dbReference type="PATRIC" id="fig|1747903.4.peg.5209"/>
<keyword evidence="1" id="KW-0805">Transcription regulation</keyword>
<dbReference type="Pfam" id="PF06719">
    <property type="entry name" value="AraC_N"/>
    <property type="match status" value="1"/>
</dbReference>
<evidence type="ECO:0000313" key="6">
    <source>
        <dbReference type="Proteomes" id="UP000092713"/>
    </source>
</evidence>
<keyword evidence="2 5" id="KW-0238">DNA-binding</keyword>
<dbReference type="InterPro" id="IPR009057">
    <property type="entry name" value="Homeodomain-like_sf"/>
</dbReference>
<name>A0A1A7C6J6_9BURK</name>
<comment type="caution">
    <text evidence="5">The sequence shown here is derived from an EMBL/GenBank/DDBJ whole genome shotgun (WGS) entry which is preliminary data.</text>
</comment>
<organism evidence="5 6">
    <name type="scientific">Janthinobacterium psychrotolerans</name>
    <dbReference type="NCBI Taxonomy" id="1747903"/>
    <lineage>
        <taxon>Bacteria</taxon>
        <taxon>Pseudomonadati</taxon>
        <taxon>Pseudomonadota</taxon>
        <taxon>Betaproteobacteria</taxon>
        <taxon>Burkholderiales</taxon>
        <taxon>Oxalobacteraceae</taxon>
        <taxon>Janthinobacterium</taxon>
    </lineage>
</organism>
<dbReference type="GO" id="GO:0003700">
    <property type="term" value="F:DNA-binding transcription factor activity"/>
    <property type="evidence" value="ECO:0007669"/>
    <property type="project" value="InterPro"/>
</dbReference>